<reference evidence="3" key="1">
    <citation type="journal article" date="2018" name="Nat. Microbiol.">
        <title>Leveraging single-cell genomics to expand the fungal tree of life.</title>
        <authorList>
            <person name="Ahrendt S.R."/>
            <person name="Quandt C.A."/>
            <person name="Ciobanu D."/>
            <person name="Clum A."/>
            <person name="Salamov A."/>
            <person name="Andreopoulos B."/>
            <person name="Cheng J.F."/>
            <person name="Woyke T."/>
            <person name="Pelin A."/>
            <person name="Henrissat B."/>
            <person name="Reynolds N.K."/>
            <person name="Benny G.L."/>
            <person name="Smith M.E."/>
            <person name="James T.Y."/>
            <person name="Grigoriev I.V."/>
        </authorList>
    </citation>
    <scope>NUCLEOTIDE SEQUENCE [LARGE SCALE GENOMIC DNA]</scope>
</reference>
<proteinExistence type="predicted"/>
<dbReference type="EMBL" id="KZ994564">
    <property type="protein sequence ID" value="RKO92613.1"/>
    <property type="molecule type" value="Genomic_DNA"/>
</dbReference>
<protein>
    <submittedName>
        <fullName evidence="2">Uncharacterized protein</fullName>
    </submittedName>
</protein>
<feature type="chain" id="PRO_5020789109" evidence="1">
    <location>
        <begin position="32"/>
        <end position="191"/>
    </location>
</feature>
<dbReference type="AlphaFoldDB" id="A0A4P9WKR1"/>
<name>A0A4P9WKR1_9FUNG</name>
<feature type="signal peptide" evidence="1">
    <location>
        <begin position="1"/>
        <end position="31"/>
    </location>
</feature>
<dbReference type="Proteomes" id="UP000269721">
    <property type="component" value="Unassembled WGS sequence"/>
</dbReference>
<evidence type="ECO:0000256" key="1">
    <source>
        <dbReference type="SAM" id="SignalP"/>
    </source>
</evidence>
<evidence type="ECO:0000313" key="2">
    <source>
        <dbReference type="EMBL" id="RKO92613.1"/>
    </source>
</evidence>
<gene>
    <name evidence="2" type="ORF">BDK51DRAFT_26067</name>
</gene>
<keyword evidence="1" id="KW-0732">Signal</keyword>
<organism evidence="2 3">
    <name type="scientific">Blyttiomyces helicus</name>
    <dbReference type="NCBI Taxonomy" id="388810"/>
    <lineage>
        <taxon>Eukaryota</taxon>
        <taxon>Fungi</taxon>
        <taxon>Fungi incertae sedis</taxon>
        <taxon>Chytridiomycota</taxon>
        <taxon>Chytridiomycota incertae sedis</taxon>
        <taxon>Chytridiomycetes</taxon>
        <taxon>Chytridiomycetes incertae sedis</taxon>
        <taxon>Blyttiomyces</taxon>
    </lineage>
</organism>
<evidence type="ECO:0000313" key="3">
    <source>
        <dbReference type="Proteomes" id="UP000269721"/>
    </source>
</evidence>
<sequence>MPPPQPSATPMLPVELPFLLLLYCVPEGLRANHYQDVRHVIEGRTDGSVKTQQQRRFKMDDFFSLQTWASLACAEKIARTALFENGTLSPNRAKQPRRKFQLTKLIILKDSAFAPRGIFQRHAKGVPARNLRELRGLISDINPQFILSINRNTSIAPLSSAVAISNLTVPALNSISIEIEDYDKGFPGGRF</sequence>
<keyword evidence="3" id="KW-1185">Reference proteome</keyword>
<accession>A0A4P9WKR1</accession>